<comment type="caution">
    <text evidence="1">The sequence shown here is derived from an EMBL/GenBank/DDBJ whole genome shotgun (WGS) entry which is preliminary data.</text>
</comment>
<dbReference type="Proteomes" id="UP001501638">
    <property type="component" value="Unassembled WGS sequence"/>
</dbReference>
<evidence type="ECO:0000313" key="1">
    <source>
        <dbReference type="EMBL" id="GAA2447621.1"/>
    </source>
</evidence>
<keyword evidence="2" id="KW-1185">Reference proteome</keyword>
<name>A0ABP5XBT0_9ACTN</name>
<organism evidence="1 2">
    <name type="scientific">Streptomyces macrosporus</name>
    <dbReference type="NCBI Taxonomy" id="44032"/>
    <lineage>
        <taxon>Bacteria</taxon>
        <taxon>Bacillati</taxon>
        <taxon>Actinomycetota</taxon>
        <taxon>Actinomycetes</taxon>
        <taxon>Kitasatosporales</taxon>
        <taxon>Streptomycetaceae</taxon>
        <taxon>Streptomyces</taxon>
    </lineage>
</organism>
<evidence type="ECO:0000313" key="2">
    <source>
        <dbReference type="Proteomes" id="UP001501638"/>
    </source>
</evidence>
<protein>
    <submittedName>
        <fullName evidence="1">Uncharacterized protein</fullName>
    </submittedName>
</protein>
<gene>
    <name evidence="1" type="ORF">GCM10010405_33810</name>
</gene>
<sequence>MVDSGVPPHDAAEYDGDQKYPCTIARSTLDLYQRSTRVTRFPRSNPLVVPGSPPAVVPPAAASAVLRRHRRTGPVAGSVT</sequence>
<dbReference type="EMBL" id="BAAASZ010000024">
    <property type="protein sequence ID" value="GAA2447621.1"/>
    <property type="molecule type" value="Genomic_DNA"/>
</dbReference>
<reference evidence="2" key="1">
    <citation type="journal article" date="2019" name="Int. J. Syst. Evol. Microbiol.">
        <title>The Global Catalogue of Microorganisms (GCM) 10K type strain sequencing project: providing services to taxonomists for standard genome sequencing and annotation.</title>
        <authorList>
            <consortium name="The Broad Institute Genomics Platform"/>
            <consortium name="The Broad Institute Genome Sequencing Center for Infectious Disease"/>
            <person name="Wu L."/>
            <person name="Ma J."/>
        </authorList>
    </citation>
    <scope>NUCLEOTIDE SEQUENCE [LARGE SCALE GENOMIC DNA]</scope>
    <source>
        <strain evidence="2">JCM 6305</strain>
    </source>
</reference>
<proteinExistence type="predicted"/>
<accession>A0ABP5XBT0</accession>
<dbReference type="RefSeq" id="WP_344323692.1">
    <property type="nucleotide sequence ID" value="NZ_BAAASZ010000024.1"/>
</dbReference>